<dbReference type="EMBL" id="VUMM01000009">
    <property type="protein sequence ID" value="MSS01580.1"/>
    <property type="molecule type" value="Genomic_DNA"/>
</dbReference>
<organism evidence="4 5">
    <name type="scientific">Floccifex porci</name>
    <dbReference type="NCBI Taxonomy" id="2606629"/>
    <lineage>
        <taxon>Bacteria</taxon>
        <taxon>Bacillati</taxon>
        <taxon>Bacillota</taxon>
        <taxon>Erysipelotrichia</taxon>
        <taxon>Erysipelotrichales</taxon>
        <taxon>Erysipelotrichaceae</taxon>
        <taxon>Floccifex</taxon>
    </lineage>
</organism>
<keyword evidence="1 2" id="KW-0238">DNA-binding</keyword>
<dbReference type="PRINTS" id="PR00455">
    <property type="entry name" value="HTHTETR"/>
</dbReference>
<dbReference type="SUPFAM" id="SSF48498">
    <property type="entry name" value="Tetracyclin repressor-like, C-terminal domain"/>
    <property type="match status" value="1"/>
</dbReference>
<dbReference type="Gene3D" id="1.10.10.60">
    <property type="entry name" value="Homeodomain-like"/>
    <property type="match status" value="1"/>
</dbReference>
<reference evidence="4 5" key="1">
    <citation type="submission" date="2019-08" db="EMBL/GenBank/DDBJ databases">
        <title>In-depth cultivation of the pig gut microbiome towards novel bacterial diversity and tailored functional studies.</title>
        <authorList>
            <person name="Wylensek D."/>
            <person name="Hitch T.C.A."/>
            <person name="Clavel T."/>
        </authorList>
    </citation>
    <scope>NUCLEOTIDE SEQUENCE [LARGE SCALE GENOMIC DNA]</scope>
    <source>
        <strain evidence="4 5">LKV-178-WT-2G</strain>
    </source>
</reference>
<dbReference type="Proteomes" id="UP000470082">
    <property type="component" value="Unassembled WGS sequence"/>
</dbReference>
<dbReference type="InterPro" id="IPR050624">
    <property type="entry name" value="HTH-type_Tx_Regulator"/>
</dbReference>
<dbReference type="Pfam" id="PF00440">
    <property type="entry name" value="TetR_N"/>
    <property type="match status" value="1"/>
</dbReference>
<dbReference type="InterPro" id="IPR036271">
    <property type="entry name" value="Tet_transcr_reg_TetR-rel_C_sf"/>
</dbReference>
<name>A0A7X2T3L8_9FIRM</name>
<evidence type="ECO:0000313" key="4">
    <source>
        <dbReference type="EMBL" id="MSS01580.1"/>
    </source>
</evidence>
<accession>A0A7X2T3L8</accession>
<dbReference type="Gene3D" id="1.10.357.10">
    <property type="entry name" value="Tetracycline Repressor, domain 2"/>
    <property type="match status" value="1"/>
</dbReference>
<dbReference type="SUPFAM" id="SSF46689">
    <property type="entry name" value="Homeodomain-like"/>
    <property type="match status" value="1"/>
</dbReference>
<dbReference type="GO" id="GO:0003677">
    <property type="term" value="F:DNA binding"/>
    <property type="evidence" value="ECO:0007669"/>
    <property type="project" value="UniProtKB-UniRule"/>
</dbReference>
<dbReference type="PANTHER" id="PTHR43479">
    <property type="entry name" value="ACREF/ENVCD OPERON REPRESSOR-RELATED"/>
    <property type="match status" value="1"/>
</dbReference>
<protein>
    <submittedName>
        <fullName evidence="4">TetR/AcrR family transcriptional regulator</fullName>
    </submittedName>
</protein>
<dbReference type="RefSeq" id="WP_154460118.1">
    <property type="nucleotide sequence ID" value="NZ_VUMM01000009.1"/>
</dbReference>
<proteinExistence type="predicted"/>
<feature type="DNA-binding region" description="H-T-H motif" evidence="2">
    <location>
        <begin position="33"/>
        <end position="52"/>
    </location>
</feature>
<evidence type="ECO:0000256" key="2">
    <source>
        <dbReference type="PROSITE-ProRule" id="PRU00335"/>
    </source>
</evidence>
<dbReference type="InterPro" id="IPR001647">
    <property type="entry name" value="HTH_TetR"/>
</dbReference>
<comment type="caution">
    <text evidence="4">The sequence shown here is derived from an EMBL/GenBank/DDBJ whole genome shotgun (WGS) entry which is preliminary data.</text>
</comment>
<sequence length="202" mass="24770">MNDKFFSLPEDKQQAILKAGYRIFSQNSYKHSPVSEIAKEAGISKSLLFYYFKNKKDLYLYLWDYCLQLTIQYLEKYECYKQKDLFESMERGMKAKMEIMRLYPDIGKFVIRAFYEKEEEICKEIQASYHTYFNLKKDQQRLNFDFSQFKEGIDIEMMYKDMFYASEGYLWEMVQRNEVDVNQMEKDFKKLICFWKSIYLRK</sequence>
<evidence type="ECO:0000313" key="5">
    <source>
        <dbReference type="Proteomes" id="UP000470082"/>
    </source>
</evidence>
<evidence type="ECO:0000259" key="3">
    <source>
        <dbReference type="PROSITE" id="PS50977"/>
    </source>
</evidence>
<dbReference type="PANTHER" id="PTHR43479:SF11">
    <property type="entry name" value="ACREF_ENVCD OPERON REPRESSOR-RELATED"/>
    <property type="match status" value="1"/>
</dbReference>
<dbReference type="InterPro" id="IPR009057">
    <property type="entry name" value="Homeodomain-like_sf"/>
</dbReference>
<dbReference type="AlphaFoldDB" id="A0A7X2T3L8"/>
<gene>
    <name evidence="4" type="ORF">FYJ50_05640</name>
</gene>
<dbReference type="PROSITE" id="PS50977">
    <property type="entry name" value="HTH_TETR_2"/>
    <property type="match status" value="1"/>
</dbReference>
<evidence type="ECO:0000256" key="1">
    <source>
        <dbReference type="ARBA" id="ARBA00023125"/>
    </source>
</evidence>
<feature type="domain" description="HTH tetR-type" evidence="3">
    <location>
        <begin position="10"/>
        <end position="70"/>
    </location>
</feature>
<keyword evidence="5" id="KW-1185">Reference proteome</keyword>